<evidence type="ECO:0000313" key="6">
    <source>
        <dbReference type="EMBL" id="KAG9331905.1"/>
    </source>
</evidence>
<feature type="compositionally biased region" description="Polar residues" evidence="4">
    <location>
        <begin position="92"/>
        <end position="126"/>
    </location>
</feature>
<dbReference type="Gene3D" id="2.30.30.1020">
    <property type="entry name" value="CCR4-NOT complex subunit 2/3/5, C-terminal domain"/>
    <property type="match status" value="2"/>
</dbReference>
<feature type="compositionally biased region" description="Low complexity" evidence="4">
    <location>
        <begin position="157"/>
        <end position="173"/>
    </location>
</feature>
<feature type="region of interest" description="Disordered" evidence="4">
    <location>
        <begin position="39"/>
        <end position="130"/>
    </location>
</feature>
<dbReference type="InterPro" id="IPR038635">
    <property type="entry name" value="CCR4-NOT_su2/3/5_C_sf"/>
</dbReference>
<comment type="caution">
    <text evidence="6">The sequence shown here is derived from an EMBL/GenBank/DDBJ whole genome shotgun (WGS) entry which is preliminary data.</text>
</comment>
<dbReference type="InterPro" id="IPR007282">
    <property type="entry name" value="NOT2/3/5_C"/>
</dbReference>
<name>A0A8T2MUW2_9TELE</name>
<reference evidence="6" key="1">
    <citation type="thesis" date="2021" institute="BYU ScholarsArchive" country="Provo, UT, USA">
        <title>Applications of and Algorithms for Genome Assembly and Genomic Analyses with an Emphasis on Marine Teleosts.</title>
        <authorList>
            <person name="Pickett B.D."/>
        </authorList>
    </citation>
    <scope>NUCLEOTIDE SEQUENCE</scope>
    <source>
        <strain evidence="6">HI-2016</strain>
    </source>
</reference>
<keyword evidence="2" id="KW-0805">Transcription regulation</keyword>
<dbReference type="EMBL" id="JAFBMS010000277">
    <property type="protein sequence ID" value="KAG9331905.1"/>
    <property type="molecule type" value="Genomic_DNA"/>
</dbReference>
<dbReference type="GO" id="GO:0006355">
    <property type="term" value="P:regulation of DNA-templated transcription"/>
    <property type="evidence" value="ECO:0007669"/>
    <property type="project" value="InterPro"/>
</dbReference>
<dbReference type="GO" id="GO:0030015">
    <property type="term" value="C:CCR4-NOT core complex"/>
    <property type="evidence" value="ECO:0007669"/>
    <property type="project" value="InterPro"/>
</dbReference>
<feature type="compositionally biased region" description="Low complexity" evidence="4">
    <location>
        <begin position="60"/>
        <end position="78"/>
    </location>
</feature>
<feature type="region of interest" description="Disordered" evidence="4">
    <location>
        <begin position="151"/>
        <end position="173"/>
    </location>
</feature>
<dbReference type="GO" id="GO:2000036">
    <property type="term" value="P:regulation of stem cell population maintenance"/>
    <property type="evidence" value="ECO:0007669"/>
    <property type="project" value="UniProtKB-ARBA"/>
</dbReference>
<feature type="domain" description="NOT2/NOT3/NOT5 C-terminal" evidence="5">
    <location>
        <begin position="433"/>
        <end position="481"/>
    </location>
</feature>
<sequence length="500" mass="54532">MELPCQDSVNGELNEMVVTNSMFSATRKKFVEGVDSDFPDDSMYYPQPSMFPHRSDKDMLASPSPSSSGQLSQLGASLYGPQSALGFPMRGMNSSNPQLNRSLNQGSQLPSHVTPTTGVPTMSLHTPPSPSRGILPMNTRNMMNHSQVGQGIGLGGRTSSMSSSGLGSPNRSSPSIICMPKQQPSRQPFTINSMSGFGMNRNQAFGMNNSLSSNIFNGTDGSENVTGLDLSDFPALADRSRREGSGNPTPLLNPLAGRAPYVGMVTKPSNEQTQDFSIHNEDFPALPGPNYKDPTSSNDDNKSNLNSSGKNASSTDGPKFPGDKSSTAQNNNQQKKGIQVLPDGRVTNIPAGMVTDQFGMIGLLTFIRAAETDPGMVHLALGSDLTTLGLNLNSPENLYPKFASPWASAPCRPQDIDFHVPSEYLTNIHIRDKEERVWITRAPGMEPTLKTNTYERGTYYFFDCLNWRKVAKEFHLEYDKLEERPHVPSTFNYNPAQQAF</sequence>
<evidence type="ECO:0000256" key="2">
    <source>
        <dbReference type="ARBA" id="ARBA00023015"/>
    </source>
</evidence>
<comment type="similarity">
    <text evidence="1">Belongs to the CNOT2/3/5 family.</text>
</comment>
<evidence type="ECO:0000259" key="5">
    <source>
        <dbReference type="Pfam" id="PF04153"/>
    </source>
</evidence>
<organism evidence="6 7">
    <name type="scientific">Albula glossodonta</name>
    <name type="common">roundjaw bonefish</name>
    <dbReference type="NCBI Taxonomy" id="121402"/>
    <lineage>
        <taxon>Eukaryota</taxon>
        <taxon>Metazoa</taxon>
        <taxon>Chordata</taxon>
        <taxon>Craniata</taxon>
        <taxon>Vertebrata</taxon>
        <taxon>Euteleostomi</taxon>
        <taxon>Actinopterygii</taxon>
        <taxon>Neopterygii</taxon>
        <taxon>Teleostei</taxon>
        <taxon>Albuliformes</taxon>
        <taxon>Albulidae</taxon>
        <taxon>Albula</taxon>
    </lineage>
</organism>
<feature type="compositionally biased region" description="Low complexity" evidence="4">
    <location>
        <begin position="303"/>
        <end position="314"/>
    </location>
</feature>
<feature type="compositionally biased region" description="Polar residues" evidence="4">
    <location>
        <begin position="324"/>
        <end position="336"/>
    </location>
</feature>
<dbReference type="Proteomes" id="UP000824540">
    <property type="component" value="Unassembled WGS sequence"/>
</dbReference>
<proteinExistence type="inferred from homology"/>
<feature type="region of interest" description="Disordered" evidence="4">
    <location>
        <begin position="238"/>
        <end position="257"/>
    </location>
</feature>
<dbReference type="OrthoDB" id="25391at2759"/>
<evidence type="ECO:0000256" key="3">
    <source>
        <dbReference type="ARBA" id="ARBA00023163"/>
    </source>
</evidence>
<dbReference type="AlphaFoldDB" id="A0A8T2MUW2"/>
<protein>
    <recommendedName>
        <fullName evidence="5">NOT2/NOT3/NOT5 C-terminal domain-containing protein</fullName>
    </recommendedName>
</protein>
<evidence type="ECO:0000256" key="4">
    <source>
        <dbReference type="SAM" id="MobiDB-lite"/>
    </source>
</evidence>
<keyword evidence="3" id="KW-0804">Transcription</keyword>
<dbReference type="Pfam" id="PF04153">
    <property type="entry name" value="NOT2_3_5_C"/>
    <property type="match status" value="1"/>
</dbReference>
<evidence type="ECO:0000256" key="1">
    <source>
        <dbReference type="ARBA" id="ARBA00007682"/>
    </source>
</evidence>
<accession>A0A8T2MUW2</accession>
<feature type="region of interest" description="Disordered" evidence="4">
    <location>
        <begin position="279"/>
        <end position="343"/>
    </location>
</feature>
<dbReference type="InterPro" id="IPR040168">
    <property type="entry name" value="Not2/3/5"/>
</dbReference>
<dbReference type="PANTHER" id="PTHR23326">
    <property type="entry name" value="CCR4 NOT-RELATED"/>
    <property type="match status" value="1"/>
</dbReference>
<gene>
    <name evidence="6" type="ORF">JZ751_016614</name>
</gene>
<evidence type="ECO:0000313" key="7">
    <source>
        <dbReference type="Proteomes" id="UP000824540"/>
    </source>
</evidence>
<keyword evidence="7" id="KW-1185">Reference proteome</keyword>